<protein>
    <submittedName>
        <fullName evidence="1">Uncharacterized protein</fullName>
    </submittedName>
</protein>
<comment type="caution">
    <text evidence="1">The sequence shown here is derived from an EMBL/GenBank/DDBJ whole genome shotgun (WGS) entry which is preliminary data.</text>
</comment>
<gene>
    <name evidence="1" type="ORF">LNQ49_02345</name>
</gene>
<dbReference type="RefSeq" id="WP_229987179.1">
    <property type="nucleotide sequence ID" value="NZ_JAJJMO010000001.1"/>
</dbReference>
<sequence length="79" mass="9208">MSTNKNNLSKESEIRLVNFFNNTIDPKEMAKAIRQANYILALGVMRENETLQNEVVTLENSFYWLNKLAEILNPYLDVE</sequence>
<keyword evidence="2" id="KW-1185">Reference proteome</keyword>
<evidence type="ECO:0000313" key="2">
    <source>
        <dbReference type="Proteomes" id="UP001430919"/>
    </source>
</evidence>
<dbReference type="Proteomes" id="UP001430919">
    <property type="component" value="Unassembled WGS sequence"/>
</dbReference>
<organism evidence="1 2">
    <name type="scientific">Flavobacterium pisciphilum</name>
    <dbReference type="NCBI Taxonomy" id="2893755"/>
    <lineage>
        <taxon>Bacteria</taxon>
        <taxon>Pseudomonadati</taxon>
        <taxon>Bacteroidota</taxon>
        <taxon>Flavobacteriia</taxon>
        <taxon>Flavobacteriales</taxon>
        <taxon>Flavobacteriaceae</taxon>
        <taxon>Flavobacterium</taxon>
    </lineage>
</organism>
<dbReference type="EMBL" id="JAJJMO010000001">
    <property type="protein sequence ID" value="MCC9070445.1"/>
    <property type="molecule type" value="Genomic_DNA"/>
</dbReference>
<name>A0ABS8MNV8_9FLAO</name>
<reference evidence="1" key="1">
    <citation type="submission" date="2021-11" db="EMBL/GenBank/DDBJ databases">
        <title>Description of novel Flavobacterium species.</title>
        <authorList>
            <person name="Saticioglu I.B."/>
            <person name="Ay H."/>
            <person name="Altun S."/>
            <person name="Duman M."/>
        </authorList>
    </citation>
    <scope>NUCLEOTIDE SEQUENCE</scope>
    <source>
        <strain evidence="1">F-65</strain>
    </source>
</reference>
<evidence type="ECO:0000313" key="1">
    <source>
        <dbReference type="EMBL" id="MCC9070445.1"/>
    </source>
</evidence>
<accession>A0ABS8MNV8</accession>
<proteinExistence type="predicted"/>